<dbReference type="OrthoDB" id="9784272at2"/>
<evidence type="ECO:0000313" key="12">
    <source>
        <dbReference type="Proteomes" id="UP000257706"/>
    </source>
</evidence>
<gene>
    <name evidence="10" type="ORF">AUP44_20180</name>
    <name evidence="9" type="ORF">DCK97_26195</name>
</gene>
<reference evidence="10 11" key="1">
    <citation type="submission" date="2015-12" db="EMBL/GenBank/DDBJ databases">
        <title>Genome sequence of Tistrella mobilis MCCC 1A02139.</title>
        <authorList>
            <person name="Lu L."/>
            <person name="Lai Q."/>
            <person name="Shao Z."/>
            <person name="Qian P."/>
        </authorList>
    </citation>
    <scope>NUCLEOTIDE SEQUENCE [LARGE SCALE GENOMIC DNA]</scope>
    <source>
        <strain evidence="10 11">MCCC 1A02139</strain>
    </source>
</reference>
<name>A0A162LWI8_9PROT</name>
<dbReference type="InterPro" id="IPR007627">
    <property type="entry name" value="RNA_pol_sigma70_r2"/>
</dbReference>
<accession>A0A162LWI8</accession>
<dbReference type="SUPFAM" id="SSF88659">
    <property type="entry name" value="Sigma3 and sigma4 domains of RNA polymerase sigma factors"/>
    <property type="match status" value="1"/>
</dbReference>
<dbReference type="GO" id="GO:0016987">
    <property type="term" value="F:sigma factor activity"/>
    <property type="evidence" value="ECO:0007669"/>
    <property type="project" value="UniProtKB-KW"/>
</dbReference>
<proteinExistence type="inferred from homology"/>
<comment type="similarity">
    <text evidence="1 6">Belongs to the sigma-70 factor family. ECF subfamily.</text>
</comment>
<dbReference type="PANTHER" id="PTHR43133">
    <property type="entry name" value="RNA POLYMERASE ECF-TYPE SIGMA FACTO"/>
    <property type="match status" value="1"/>
</dbReference>
<evidence type="ECO:0000256" key="5">
    <source>
        <dbReference type="ARBA" id="ARBA00023163"/>
    </source>
</evidence>
<dbReference type="Gene3D" id="1.10.1740.10">
    <property type="match status" value="1"/>
</dbReference>
<feature type="domain" description="RNA polymerase sigma factor 70 region 4 type 2" evidence="8">
    <location>
        <begin position="118"/>
        <end position="170"/>
    </location>
</feature>
<dbReference type="Proteomes" id="UP000075787">
    <property type="component" value="Unassembled WGS sequence"/>
</dbReference>
<dbReference type="CDD" id="cd06171">
    <property type="entry name" value="Sigma70_r4"/>
    <property type="match status" value="1"/>
</dbReference>
<dbReference type="PANTHER" id="PTHR43133:SF62">
    <property type="entry name" value="RNA POLYMERASE SIGMA FACTOR SIGZ"/>
    <property type="match status" value="1"/>
</dbReference>
<evidence type="ECO:0000256" key="6">
    <source>
        <dbReference type="RuleBase" id="RU000716"/>
    </source>
</evidence>
<evidence type="ECO:0000313" key="10">
    <source>
        <dbReference type="EMBL" id="KYO57416.1"/>
    </source>
</evidence>
<comment type="caution">
    <text evidence="10">The sequence shown here is derived from an EMBL/GenBank/DDBJ whole genome shotgun (WGS) entry which is preliminary data.</text>
</comment>
<keyword evidence="3 6" id="KW-0731">Sigma factor</keyword>
<dbReference type="InterPro" id="IPR000838">
    <property type="entry name" value="RNA_pol_sigma70_ECF_CS"/>
</dbReference>
<evidence type="ECO:0000256" key="4">
    <source>
        <dbReference type="ARBA" id="ARBA00023125"/>
    </source>
</evidence>
<dbReference type="InterPro" id="IPR013249">
    <property type="entry name" value="RNA_pol_sigma70_r4_t2"/>
</dbReference>
<dbReference type="InterPro" id="IPR013324">
    <property type="entry name" value="RNA_pol_sigma_r3/r4-like"/>
</dbReference>
<dbReference type="InterPro" id="IPR036388">
    <property type="entry name" value="WH-like_DNA-bd_sf"/>
</dbReference>
<feature type="domain" description="RNA polymerase sigma-70 region 2" evidence="7">
    <location>
        <begin position="21"/>
        <end position="88"/>
    </location>
</feature>
<evidence type="ECO:0000256" key="3">
    <source>
        <dbReference type="ARBA" id="ARBA00023082"/>
    </source>
</evidence>
<evidence type="ECO:0000256" key="2">
    <source>
        <dbReference type="ARBA" id="ARBA00023015"/>
    </source>
</evidence>
<evidence type="ECO:0000313" key="9">
    <source>
        <dbReference type="EMBL" id="HAE50909.1"/>
    </source>
</evidence>
<dbReference type="GO" id="GO:0003677">
    <property type="term" value="F:DNA binding"/>
    <property type="evidence" value="ECO:0007669"/>
    <property type="project" value="UniProtKB-KW"/>
</dbReference>
<organism evidence="10 11">
    <name type="scientific">Tistrella mobilis</name>
    <dbReference type="NCBI Taxonomy" id="171437"/>
    <lineage>
        <taxon>Bacteria</taxon>
        <taxon>Pseudomonadati</taxon>
        <taxon>Pseudomonadota</taxon>
        <taxon>Alphaproteobacteria</taxon>
        <taxon>Geminicoccales</taxon>
        <taxon>Geminicoccaceae</taxon>
        <taxon>Tistrella</taxon>
    </lineage>
</organism>
<dbReference type="InterPro" id="IPR039425">
    <property type="entry name" value="RNA_pol_sigma-70-like"/>
</dbReference>
<evidence type="ECO:0000259" key="8">
    <source>
        <dbReference type="Pfam" id="PF08281"/>
    </source>
</evidence>
<dbReference type="Gene3D" id="1.10.10.10">
    <property type="entry name" value="Winged helix-like DNA-binding domain superfamily/Winged helix DNA-binding domain"/>
    <property type="match status" value="1"/>
</dbReference>
<dbReference type="PROSITE" id="PS01063">
    <property type="entry name" value="SIGMA70_ECF"/>
    <property type="match status" value="1"/>
</dbReference>
<dbReference type="GO" id="GO:0006352">
    <property type="term" value="P:DNA-templated transcription initiation"/>
    <property type="evidence" value="ECO:0007669"/>
    <property type="project" value="InterPro"/>
</dbReference>
<keyword evidence="2 6" id="KW-0805">Transcription regulation</keyword>
<protein>
    <recommendedName>
        <fullName evidence="6">RNA polymerase sigma factor</fullName>
    </recommendedName>
</protein>
<evidence type="ECO:0000256" key="1">
    <source>
        <dbReference type="ARBA" id="ARBA00010641"/>
    </source>
</evidence>
<dbReference type="InterPro" id="IPR013325">
    <property type="entry name" value="RNA_pol_sigma_r2"/>
</dbReference>
<dbReference type="Proteomes" id="UP000257706">
    <property type="component" value="Unassembled WGS sequence"/>
</dbReference>
<keyword evidence="5 6" id="KW-0804">Transcription</keyword>
<keyword evidence="4 6" id="KW-0238">DNA-binding</keyword>
<reference evidence="9 12" key="2">
    <citation type="journal article" date="2018" name="Nat. Biotechnol.">
        <title>A standardized bacterial taxonomy based on genome phylogeny substantially revises the tree of life.</title>
        <authorList>
            <person name="Parks D.H."/>
            <person name="Chuvochina M."/>
            <person name="Waite D.W."/>
            <person name="Rinke C."/>
            <person name="Skarshewski A."/>
            <person name="Chaumeil P.A."/>
            <person name="Hugenholtz P."/>
        </authorList>
    </citation>
    <scope>NUCLEOTIDE SEQUENCE [LARGE SCALE GENOMIC DNA]</scope>
    <source>
        <strain evidence="9">UBA8739</strain>
    </source>
</reference>
<dbReference type="NCBIfam" id="TIGR02937">
    <property type="entry name" value="sigma70-ECF"/>
    <property type="match status" value="1"/>
</dbReference>
<dbReference type="AlphaFoldDB" id="A0A162LWI8"/>
<dbReference type="SUPFAM" id="SSF88946">
    <property type="entry name" value="Sigma2 domain of RNA polymerase sigma factors"/>
    <property type="match status" value="1"/>
</dbReference>
<dbReference type="EMBL" id="DMAI01000427">
    <property type="protein sequence ID" value="HAE50909.1"/>
    <property type="molecule type" value="Genomic_DNA"/>
</dbReference>
<evidence type="ECO:0000259" key="7">
    <source>
        <dbReference type="Pfam" id="PF04542"/>
    </source>
</evidence>
<evidence type="ECO:0000313" key="11">
    <source>
        <dbReference type="Proteomes" id="UP000075787"/>
    </source>
</evidence>
<sequence>MADLMVLVAHDRDRRAFAELYAWFAPRVKGFLIRRGLDAQRAEEVAQEAMLTVWRKADRFDRRQASVATWIFTIARNRSIDELRREKRPEIELDDPTLVGDGLAQPAETAYAAGQEAERLKAAIGTLPEEQARLLHMAFFEDKSHSAIAESEDLPLGTVKSRLRLALSKLRAALGPVH</sequence>
<dbReference type="EMBL" id="LPZR01000023">
    <property type="protein sequence ID" value="KYO57416.1"/>
    <property type="molecule type" value="Genomic_DNA"/>
</dbReference>
<dbReference type="Pfam" id="PF08281">
    <property type="entry name" value="Sigma70_r4_2"/>
    <property type="match status" value="1"/>
</dbReference>
<dbReference type="Pfam" id="PF04542">
    <property type="entry name" value="Sigma70_r2"/>
    <property type="match status" value="1"/>
</dbReference>
<dbReference type="InterPro" id="IPR014284">
    <property type="entry name" value="RNA_pol_sigma-70_dom"/>
</dbReference>